<reference evidence="7" key="1">
    <citation type="submission" date="2017-02" db="UniProtKB">
        <authorList>
            <consortium name="WormBaseParasite"/>
        </authorList>
    </citation>
    <scope>IDENTIFICATION</scope>
</reference>
<dbReference type="Pfam" id="PF02037">
    <property type="entry name" value="SAP"/>
    <property type="match status" value="1"/>
</dbReference>
<comment type="similarity">
    <text evidence="2">Belongs to the SAP domain-containing ribonucleoprotein family.</text>
</comment>
<dbReference type="Gene3D" id="1.10.720.30">
    <property type="entry name" value="SAP domain"/>
    <property type="match status" value="1"/>
</dbReference>
<evidence type="ECO:0000256" key="2">
    <source>
        <dbReference type="ARBA" id="ARBA00046328"/>
    </source>
</evidence>
<dbReference type="PROSITE" id="PS50800">
    <property type="entry name" value="SAP"/>
    <property type="match status" value="1"/>
</dbReference>
<dbReference type="Proteomes" id="UP000038045">
    <property type="component" value="Unplaced"/>
</dbReference>
<accession>A0A0N4ZUQ1</accession>
<sequence length="235" mass="27026">MSSIEELEKLTVSQIKEKLKANNLSTTGTKAVLIKRLIEHNEESLLKDDEDVPLARESADLDEELLNDESVKDCKGDNGLVETSMDNTKVKDQEEEKKLETKSETLKRKINVENFVELDEERKAKLKRAERFNLPAENVLTDAEKKKLREERFKDSLDNAEEKLKERAKRFGIPEVTTTKTTNIKGKKLIKFGGDVDKDDEKLAARAKRFGITNTVDEIEEKKRKRMERFGETKA</sequence>
<evidence type="ECO:0000256" key="4">
    <source>
        <dbReference type="SAM" id="MobiDB-lite"/>
    </source>
</evidence>
<dbReference type="PANTHER" id="PTHR46551">
    <property type="entry name" value="SAP DOMAIN-CONTAINING RIBONUCLEOPROTEIN"/>
    <property type="match status" value="1"/>
</dbReference>
<feature type="region of interest" description="Disordered" evidence="4">
    <location>
        <begin position="72"/>
        <end position="97"/>
    </location>
</feature>
<dbReference type="SMART" id="SM00513">
    <property type="entry name" value="SAP"/>
    <property type="match status" value="1"/>
</dbReference>
<dbReference type="WBParaSite" id="PTRK_0001231400.1">
    <property type="protein sequence ID" value="PTRK_0001231400.1"/>
    <property type="gene ID" value="PTRK_0001231400"/>
</dbReference>
<name>A0A0N4ZUQ1_PARTI</name>
<keyword evidence="6" id="KW-1185">Reference proteome</keyword>
<evidence type="ECO:0000259" key="5">
    <source>
        <dbReference type="PROSITE" id="PS50800"/>
    </source>
</evidence>
<evidence type="ECO:0000313" key="6">
    <source>
        <dbReference type="Proteomes" id="UP000038045"/>
    </source>
</evidence>
<dbReference type="SUPFAM" id="SSF68906">
    <property type="entry name" value="SAP domain"/>
    <property type="match status" value="1"/>
</dbReference>
<dbReference type="STRING" id="131310.A0A0N4ZUQ1"/>
<protein>
    <submittedName>
        <fullName evidence="7">SAP domain-containing protein</fullName>
    </submittedName>
</protein>
<feature type="coiled-coil region" evidence="3">
    <location>
        <begin position="143"/>
        <end position="170"/>
    </location>
</feature>
<feature type="compositionally biased region" description="Basic and acidic residues" evidence="4">
    <location>
        <begin position="88"/>
        <end position="97"/>
    </location>
</feature>
<evidence type="ECO:0000256" key="3">
    <source>
        <dbReference type="SAM" id="Coils"/>
    </source>
</evidence>
<dbReference type="PANTHER" id="PTHR46551:SF1">
    <property type="entry name" value="SAP DOMAIN-CONTAINING RIBONUCLEOPROTEIN"/>
    <property type="match status" value="1"/>
</dbReference>
<dbReference type="GO" id="GO:0005634">
    <property type="term" value="C:nucleus"/>
    <property type="evidence" value="ECO:0007669"/>
    <property type="project" value="TreeGrafter"/>
</dbReference>
<evidence type="ECO:0000256" key="1">
    <source>
        <dbReference type="ARBA" id="ARBA00022553"/>
    </source>
</evidence>
<evidence type="ECO:0000313" key="7">
    <source>
        <dbReference type="WBParaSite" id="PTRK_0001231400.1"/>
    </source>
</evidence>
<keyword evidence="3" id="KW-0175">Coiled coil</keyword>
<dbReference type="InterPro" id="IPR003034">
    <property type="entry name" value="SAP_dom"/>
</dbReference>
<dbReference type="AlphaFoldDB" id="A0A0N4ZUQ1"/>
<dbReference type="InterPro" id="IPR036361">
    <property type="entry name" value="SAP_dom_sf"/>
</dbReference>
<proteinExistence type="inferred from homology"/>
<organism evidence="6 7">
    <name type="scientific">Parastrongyloides trichosuri</name>
    <name type="common">Possum-specific nematode worm</name>
    <dbReference type="NCBI Taxonomy" id="131310"/>
    <lineage>
        <taxon>Eukaryota</taxon>
        <taxon>Metazoa</taxon>
        <taxon>Ecdysozoa</taxon>
        <taxon>Nematoda</taxon>
        <taxon>Chromadorea</taxon>
        <taxon>Rhabditida</taxon>
        <taxon>Tylenchina</taxon>
        <taxon>Panagrolaimomorpha</taxon>
        <taxon>Strongyloidoidea</taxon>
        <taxon>Strongyloididae</taxon>
        <taxon>Parastrongyloides</taxon>
    </lineage>
</organism>
<dbReference type="InterPro" id="IPR052240">
    <property type="entry name" value="SAP_domain_ribonucleoprotein"/>
</dbReference>
<dbReference type="GO" id="GO:0016973">
    <property type="term" value="P:poly(A)+ mRNA export from nucleus"/>
    <property type="evidence" value="ECO:0007669"/>
    <property type="project" value="TreeGrafter"/>
</dbReference>
<feature type="domain" description="SAP" evidence="5">
    <location>
        <begin position="7"/>
        <end position="41"/>
    </location>
</feature>
<keyword evidence="1" id="KW-0597">Phosphoprotein</keyword>